<dbReference type="Proteomes" id="UP000087171">
    <property type="component" value="Chromosome Ca3"/>
</dbReference>
<dbReference type="PaxDb" id="3827-XP_004494616.1"/>
<sequence length="451" mass="50415">MKVSTFLSLSSHFGSETNTTTFEFETEKHNKFTCKSNMVARTSPTQNNMLAFFNPVIIRETLNKVDKCMVRLQELQFTVTGGTKLVSGVNLSPRSTRSYLRTSLRCKQESVRIKNSAQKTSPLGKFPKPANLGGEWRQMSLPAMLVGETIVEILQASQFAREIVSSVCTKFATEDPKTPLSQHSNPKADPENTELRAKRRKEKQNKQQSDSSPLPPQRARSRINFKVSPPKKVRDLGKEKENNNYLANRVSPRNRQWVDKTVLFPDPLFSSTTSSSHQQHFCETRSPIISRNRVTTSPHKILIKSPNRVTTTSSHKFRIKSPHRYLIKSPPPSSSKFQGKIKGTPIRLSSPKRCGAALKSSRPLSPSRLAAASTKSKKSDGIVCLSKSSPKRSAASKFRRSFSPSRLITRLVLPLKSNKNVAKIDGLVSGLKQRPAATTMQFPGPRFNNIL</sequence>
<feature type="compositionally biased region" description="Basic and acidic residues" evidence="1">
    <location>
        <begin position="232"/>
        <end position="242"/>
    </location>
</feature>
<feature type="region of interest" description="Disordered" evidence="1">
    <location>
        <begin position="174"/>
        <end position="246"/>
    </location>
</feature>
<dbReference type="GeneID" id="101504043"/>
<feature type="region of interest" description="Disordered" evidence="1">
    <location>
        <begin position="324"/>
        <end position="348"/>
    </location>
</feature>
<name>A0A1S2XW79_CICAR</name>
<dbReference type="PANTHER" id="PTHR35728:SF1">
    <property type="entry name" value="MICROTUBULE-BINDING PROTEIN TANGLED-RELATED"/>
    <property type="match status" value="1"/>
</dbReference>
<dbReference type="STRING" id="3827.A0A1S2XW79"/>
<evidence type="ECO:0000313" key="2">
    <source>
        <dbReference type="Proteomes" id="UP000087171"/>
    </source>
</evidence>
<reference evidence="3" key="2">
    <citation type="submission" date="2025-08" db="UniProtKB">
        <authorList>
            <consortium name="RefSeq"/>
        </authorList>
    </citation>
    <scope>IDENTIFICATION</scope>
    <source>
        <tissue evidence="3">Etiolated seedlings</tissue>
    </source>
</reference>
<keyword evidence="2" id="KW-1185">Reference proteome</keyword>
<dbReference type="GO" id="GO:0009574">
    <property type="term" value="C:preprophase band"/>
    <property type="evidence" value="ECO:0007669"/>
    <property type="project" value="TreeGrafter"/>
</dbReference>
<feature type="compositionally biased region" description="Basic and acidic residues" evidence="1">
    <location>
        <begin position="186"/>
        <end position="196"/>
    </location>
</feature>
<evidence type="ECO:0000313" key="3">
    <source>
        <dbReference type="RefSeq" id="XP_004494616.2"/>
    </source>
</evidence>
<protein>
    <submittedName>
        <fullName evidence="3">Microtubule-binding protein TANGLED-like</fullName>
    </submittedName>
</protein>
<reference evidence="2" key="1">
    <citation type="journal article" date="2013" name="Nat. Biotechnol.">
        <title>Draft genome sequence of chickpea (Cicer arietinum) provides a resource for trait improvement.</title>
        <authorList>
            <person name="Varshney R.K."/>
            <person name="Song C."/>
            <person name="Saxena R.K."/>
            <person name="Azam S."/>
            <person name="Yu S."/>
            <person name="Sharpe A.G."/>
            <person name="Cannon S."/>
            <person name="Baek J."/>
            <person name="Rosen B.D."/>
            <person name="Tar'an B."/>
            <person name="Millan T."/>
            <person name="Zhang X."/>
            <person name="Ramsay L.D."/>
            <person name="Iwata A."/>
            <person name="Wang Y."/>
            <person name="Nelson W."/>
            <person name="Farmer A.D."/>
            <person name="Gaur P.M."/>
            <person name="Soderlund C."/>
            <person name="Penmetsa R.V."/>
            <person name="Xu C."/>
            <person name="Bharti A.K."/>
            <person name="He W."/>
            <person name="Winter P."/>
            <person name="Zhao S."/>
            <person name="Hane J.K."/>
            <person name="Carrasquilla-Garcia N."/>
            <person name="Condie J.A."/>
            <person name="Upadhyaya H.D."/>
            <person name="Luo M.C."/>
            <person name="Thudi M."/>
            <person name="Gowda C.L."/>
            <person name="Singh N.P."/>
            <person name="Lichtenzveig J."/>
            <person name="Gali K.K."/>
            <person name="Rubio J."/>
            <person name="Nadarajan N."/>
            <person name="Dolezel J."/>
            <person name="Bansal K.C."/>
            <person name="Xu X."/>
            <person name="Edwards D."/>
            <person name="Zhang G."/>
            <person name="Kahl G."/>
            <person name="Gil J."/>
            <person name="Singh K.B."/>
            <person name="Datta S.K."/>
            <person name="Jackson S.A."/>
            <person name="Wang J."/>
            <person name="Cook D.R."/>
        </authorList>
    </citation>
    <scope>NUCLEOTIDE SEQUENCE [LARGE SCALE GENOMIC DNA]</scope>
    <source>
        <strain evidence="2">cv. CDC Frontier</strain>
    </source>
</reference>
<dbReference type="KEGG" id="cam:101504043"/>
<dbReference type="PANTHER" id="PTHR35728">
    <property type="entry name" value="MICROTUBULE-BINDING PROTEIN TANGLED-RELATED"/>
    <property type="match status" value="1"/>
</dbReference>
<dbReference type="InterPro" id="IPR044709">
    <property type="entry name" value="TAN1"/>
</dbReference>
<dbReference type="GO" id="GO:0005875">
    <property type="term" value="C:microtubule associated complex"/>
    <property type="evidence" value="ECO:0007669"/>
    <property type="project" value="TreeGrafter"/>
</dbReference>
<organism evidence="2 3">
    <name type="scientific">Cicer arietinum</name>
    <name type="common">Chickpea</name>
    <name type="synonym">Garbanzo</name>
    <dbReference type="NCBI Taxonomy" id="3827"/>
    <lineage>
        <taxon>Eukaryota</taxon>
        <taxon>Viridiplantae</taxon>
        <taxon>Streptophyta</taxon>
        <taxon>Embryophyta</taxon>
        <taxon>Tracheophyta</taxon>
        <taxon>Spermatophyta</taxon>
        <taxon>Magnoliopsida</taxon>
        <taxon>eudicotyledons</taxon>
        <taxon>Gunneridae</taxon>
        <taxon>Pentapetalae</taxon>
        <taxon>rosids</taxon>
        <taxon>fabids</taxon>
        <taxon>Fabales</taxon>
        <taxon>Fabaceae</taxon>
        <taxon>Papilionoideae</taxon>
        <taxon>50 kb inversion clade</taxon>
        <taxon>NPAAA clade</taxon>
        <taxon>Hologalegina</taxon>
        <taxon>IRL clade</taxon>
        <taxon>Cicereae</taxon>
        <taxon>Cicer</taxon>
    </lineage>
</organism>
<dbReference type="AlphaFoldDB" id="A0A1S2XW79"/>
<dbReference type="eggNOG" id="KOG1674">
    <property type="taxonomic scope" value="Eukaryota"/>
</dbReference>
<dbReference type="OrthoDB" id="1939732at2759"/>
<dbReference type="RefSeq" id="XP_004494616.2">
    <property type="nucleotide sequence ID" value="XM_004494559.3"/>
</dbReference>
<accession>A0A1S2XW79</accession>
<evidence type="ECO:0000256" key="1">
    <source>
        <dbReference type="SAM" id="MobiDB-lite"/>
    </source>
</evidence>
<dbReference type="GO" id="GO:0008017">
    <property type="term" value="F:microtubule binding"/>
    <property type="evidence" value="ECO:0007669"/>
    <property type="project" value="InterPro"/>
</dbReference>
<proteinExistence type="predicted"/>
<dbReference type="GO" id="GO:0000911">
    <property type="term" value="P:cytokinesis by cell plate formation"/>
    <property type="evidence" value="ECO:0007669"/>
    <property type="project" value="TreeGrafter"/>
</dbReference>
<gene>
    <name evidence="3" type="primary">LOC101504043</name>
</gene>
<dbReference type="GO" id="GO:2000694">
    <property type="term" value="P:regulation of phragmoplast microtubule organization"/>
    <property type="evidence" value="ECO:0007669"/>
    <property type="project" value="InterPro"/>
</dbReference>